<comment type="catalytic activity">
    <reaction evidence="1 10">
        <text>2-phosphoglycolate + H2O = glycolate + phosphate</text>
        <dbReference type="Rhea" id="RHEA:14369"/>
        <dbReference type="ChEBI" id="CHEBI:15377"/>
        <dbReference type="ChEBI" id="CHEBI:29805"/>
        <dbReference type="ChEBI" id="CHEBI:43474"/>
        <dbReference type="ChEBI" id="CHEBI:58033"/>
        <dbReference type="EC" id="3.1.3.18"/>
    </reaction>
</comment>
<comment type="cofactor">
    <cofactor evidence="2 10">
        <name>Mg(2+)</name>
        <dbReference type="ChEBI" id="CHEBI:18420"/>
    </cofactor>
</comment>
<evidence type="ECO:0000256" key="5">
    <source>
        <dbReference type="ARBA" id="ARBA00013078"/>
    </source>
</evidence>
<dbReference type="InterPro" id="IPR036412">
    <property type="entry name" value="HAD-like_sf"/>
</dbReference>
<dbReference type="NCBIfam" id="TIGR01449">
    <property type="entry name" value="PGP_bact"/>
    <property type="match status" value="1"/>
</dbReference>
<dbReference type="RefSeq" id="WP_377302737.1">
    <property type="nucleotide sequence ID" value="NZ_CP180191.1"/>
</dbReference>
<dbReference type="HAMAP" id="MF_00495">
    <property type="entry name" value="GPH_hydrolase_bact"/>
    <property type="match status" value="1"/>
</dbReference>
<dbReference type="InterPro" id="IPR023198">
    <property type="entry name" value="PGP-like_dom2"/>
</dbReference>
<dbReference type="NCBIfam" id="TIGR01549">
    <property type="entry name" value="HAD-SF-IA-v1"/>
    <property type="match status" value="1"/>
</dbReference>
<dbReference type="NCBIfam" id="TIGR01662">
    <property type="entry name" value="HAD-SF-IIIA"/>
    <property type="match status" value="1"/>
</dbReference>
<evidence type="ECO:0000256" key="4">
    <source>
        <dbReference type="ARBA" id="ARBA00006171"/>
    </source>
</evidence>
<sequence>MPRPCSLRAALIDLDGTLLDTAGELAGAVNAMRQDLGLAALDVARIASFVGKGAAVLVHRALTDSHDGLADDAAHAQGLAAFKRHYERINGTQAQMYPGVLDGLASLHVQGLRLACVTNKPRDFAQPLLARTGLARHFELLVAGGDTARAKPHPDPFEHAAQHLNLDAAECVVIGDSANDAQAGRAAGMAVLLVPYGYSEGEPVSRAFDAGLCDAIVSDLVAAADWIAGQGAQPNHTPQ</sequence>
<comment type="function">
    <text evidence="10">Specifically catalyzes the dephosphorylation of 2-phosphoglycolate. Is involved in the dissimilation of the intracellular 2-phosphoglycolate formed during the DNA repair of 3'-phosphoglycolate ends, a major class of DNA lesions induced by oxidative stress.</text>
</comment>
<dbReference type="EC" id="3.1.3.18" evidence="5 10"/>
<feature type="active site" description="Nucleophile" evidence="10">
    <location>
        <position position="13"/>
    </location>
</feature>
<keyword evidence="12" id="KW-1185">Reference proteome</keyword>
<proteinExistence type="inferred from homology"/>
<dbReference type="SFLD" id="SFLDS00003">
    <property type="entry name" value="Haloacid_Dehalogenase"/>
    <property type="match status" value="1"/>
</dbReference>
<feature type="binding site" evidence="10">
    <location>
        <position position="13"/>
    </location>
    <ligand>
        <name>Mg(2+)</name>
        <dbReference type="ChEBI" id="CHEBI:18420"/>
    </ligand>
</feature>
<dbReference type="InterPro" id="IPR006439">
    <property type="entry name" value="HAD-SF_hydro_IA"/>
</dbReference>
<comment type="pathway">
    <text evidence="3 10">Organic acid metabolism; glycolate biosynthesis; glycolate from 2-phosphoglycolate: step 1/1.</text>
</comment>
<evidence type="ECO:0000313" key="11">
    <source>
        <dbReference type="EMBL" id="MFC3147536.1"/>
    </source>
</evidence>
<dbReference type="EMBL" id="JBHRTI010000004">
    <property type="protein sequence ID" value="MFC3147536.1"/>
    <property type="molecule type" value="Genomic_DNA"/>
</dbReference>
<reference evidence="12" key="1">
    <citation type="journal article" date="2019" name="Int. J. Syst. Evol. Microbiol.">
        <title>The Global Catalogue of Microorganisms (GCM) 10K type strain sequencing project: providing services to taxonomists for standard genome sequencing and annotation.</title>
        <authorList>
            <consortium name="The Broad Institute Genomics Platform"/>
            <consortium name="The Broad Institute Genome Sequencing Center for Infectious Disease"/>
            <person name="Wu L."/>
            <person name="Ma J."/>
        </authorList>
    </citation>
    <scope>NUCLEOTIDE SEQUENCE [LARGE SCALE GENOMIC DNA]</scope>
    <source>
        <strain evidence="12">KCTC 52168</strain>
    </source>
</reference>
<evidence type="ECO:0000313" key="12">
    <source>
        <dbReference type="Proteomes" id="UP001595556"/>
    </source>
</evidence>
<dbReference type="InterPro" id="IPR006549">
    <property type="entry name" value="HAD-SF_hydro_IIIA"/>
</dbReference>
<evidence type="ECO:0000256" key="6">
    <source>
        <dbReference type="ARBA" id="ARBA00022723"/>
    </source>
</evidence>
<name>A0ABV7H7L9_9BURK</name>
<feature type="binding site" evidence="10">
    <location>
        <position position="15"/>
    </location>
    <ligand>
        <name>Mg(2+)</name>
        <dbReference type="ChEBI" id="CHEBI:18420"/>
    </ligand>
</feature>
<evidence type="ECO:0000256" key="10">
    <source>
        <dbReference type="HAMAP-Rule" id="MF_00495"/>
    </source>
</evidence>
<dbReference type="PANTHER" id="PTHR43434:SF1">
    <property type="entry name" value="PHOSPHOGLYCOLATE PHOSPHATASE"/>
    <property type="match status" value="1"/>
</dbReference>
<keyword evidence="9 10" id="KW-0119">Carbohydrate metabolism</keyword>
<feature type="binding site" evidence="10">
    <location>
        <position position="176"/>
    </location>
    <ligand>
        <name>Mg(2+)</name>
        <dbReference type="ChEBI" id="CHEBI:18420"/>
    </ligand>
</feature>
<evidence type="ECO:0000256" key="2">
    <source>
        <dbReference type="ARBA" id="ARBA00001946"/>
    </source>
</evidence>
<evidence type="ECO:0000256" key="7">
    <source>
        <dbReference type="ARBA" id="ARBA00022801"/>
    </source>
</evidence>
<dbReference type="InterPro" id="IPR050155">
    <property type="entry name" value="HAD-like_hydrolase_sf"/>
</dbReference>
<dbReference type="PANTHER" id="PTHR43434">
    <property type="entry name" value="PHOSPHOGLYCOLATE PHOSPHATASE"/>
    <property type="match status" value="1"/>
</dbReference>
<gene>
    <name evidence="11" type="primary">gph</name>
    <name evidence="11" type="ORF">ACFOEN_07765</name>
</gene>
<accession>A0ABV7H7L9</accession>
<evidence type="ECO:0000256" key="1">
    <source>
        <dbReference type="ARBA" id="ARBA00000830"/>
    </source>
</evidence>
<dbReference type="Gene3D" id="1.10.150.240">
    <property type="entry name" value="Putative phosphatase, domain 2"/>
    <property type="match status" value="1"/>
</dbReference>
<keyword evidence="7 10" id="KW-0378">Hydrolase</keyword>
<evidence type="ECO:0000256" key="3">
    <source>
        <dbReference type="ARBA" id="ARBA00004818"/>
    </source>
</evidence>
<dbReference type="Proteomes" id="UP001595556">
    <property type="component" value="Unassembled WGS sequence"/>
</dbReference>
<dbReference type="Pfam" id="PF00702">
    <property type="entry name" value="Hydrolase"/>
    <property type="match status" value="1"/>
</dbReference>
<organism evidence="11 12">
    <name type="scientific">Piscinibacterium candidicorallinum</name>
    <dbReference type="NCBI Taxonomy" id="1793872"/>
    <lineage>
        <taxon>Bacteria</taxon>
        <taxon>Pseudomonadati</taxon>
        <taxon>Pseudomonadota</taxon>
        <taxon>Betaproteobacteria</taxon>
        <taxon>Burkholderiales</taxon>
        <taxon>Piscinibacterium</taxon>
    </lineage>
</organism>
<dbReference type="InterPro" id="IPR037512">
    <property type="entry name" value="PGPase_prok"/>
</dbReference>
<dbReference type="SFLD" id="SFLDG01129">
    <property type="entry name" value="C1.5:_HAD__Beta-PGM__Phosphata"/>
    <property type="match status" value="1"/>
</dbReference>
<dbReference type="SFLD" id="SFLDG01135">
    <property type="entry name" value="C1.5.6:_HAD__Beta-PGM__Phospha"/>
    <property type="match status" value="1"/>
</dbReference>
<evidence type="ECO:0000256" key="8">
    <source>
        <dbReference type="ARBA" id="ARBA00022842"/>
    </source>
</evidence>
<protein>
    <recommendedName>
        <fullName evidence="5 10">Phosphoglycolate phosphatase</fullName>
        <shortName evidence="10">PGP</shortName>
        <shortName evidence="10">PGPase</shortName>
        <ecNumber evidence="5 10">3.1.3.18</ecNumber>
    </recommendedName>
</protein>
<keyword evidence="8 10" id="KW-0460">Magnesium</keyword>
<dbReference type="GO" id="GO:0008967">
    <property type="term" value="F:phosphoglycolate phosphatase activity"/>
    <property type="evidence" value="ECO:0007669"/>
    <property type="project" value="UniProtKB-EC"/>
</dbReference>
<dbReference type="InterPro" id="IPR023214">
    <property type="entry name" value="HAD_sf"/>
</dbReference>
<dbReference type="SUPFAM" id="SSF56784">
    <property type="entry name" value="HAD-like"/>
    <property type="match status" value="1"/>
</dbReference>
<comment type="caution">
    <text evidence="11">The sequence shown here is derived from an EMBL/GenBank/DDBJ whole genome shotgun (WGS) entry which is preliminary data.</text>
</comment>
<evidence type="ECO:0000256" key="9">
    <source>
        <dbReference type="ARBA" id="ARBA00023277"/>
    </source>
</evidence>
<keyword evidence="6 10" id="KW-0479">Metal-binding</keyword>
<comment type="similarity">
    <text evidence="4 10">Belongs to the HAD-like hydrolase superfamily. CbbY/CbbZ/Gph/YieH family.</text>
</comment>
<dbReference type="NCBIfam" id="TIGR01509">
    <property type="entry name" value="HAD-SF-IA-v3"/>
    <property type="match status" value="1"/>
</dbReference>
<dbReference type="Gene3D" id="3.40.50.1000">
    <property type="entry name" value="HAD superfamily/HAD-like"/>
    <property type="match status" value="1"/>
</dbReference>